<gene>
    <name evidence="4" type="ORF">ACGLYG10_0158</name>
</gene>
<evidence type="ECO:0000313" key="5">
    <source>
        <dbReference type="Proteomes" id="UP000184291"/>
    </source>
</evidence>
<evidence type="ECO:0000256" key="1">
    <source>
        <dbReference type="ARBA" id="ARBA00022741"/>
    </source>
</evidence>
<reference evidence="5" key="1">
    <citation type="submission" date="2016-09" db="EMBL/GenBank/DDBJ databases">
        <authorList>
            <person name="Strepis N."/>
        </authorList>
    </citation>
    <scope>NUCLEOTIDE SEQUENCE [LARGE SCALE GENOMIC DNA]</scope>
</reference>
<dbReference type="Proteomes" id="UP000184291">
    <property type="component" value="Unassembled WGS sequence"/>
</dbReference>
<protein>
    <submittedName>
        <fullName evidence="4">Metal-dependent hydrolase</fullName>
    </submittedName>
</protein>
<keyword evidence="5" id="KW-1185">Reference proteome</keyword>
<dbReference type="SUPFAM" id="SSF51556">
    <property type="entry name" value="Metallo-dependent hydrolases"/>
    <property type="match status" value="1"/>
</dbReference>
<feature type="compositionally biased region" description="Pro residues" evidence="3">
    <location>
        <begin position="526"/>
        <end position="535"/>
    </location>
</feature>
<feature type="compositionally biased region" description="Basic residues" evidence="3">
    <location>
        <begin position="481"/>
        <end position="499"/>
    </location>
</feature>
<sequence length="577" mass="58736">MAAASQDGMTPPGPRGVLLALGDDADILRAIDTPGSGMRVVRRCADTAELLGAAMAGLGTLAVVGTDFDELDRSVLDRLNRAGVTGLLLAPNGDRKHWESAGWPVESTAAPAAAVCARLQLIARGHTSSPGPRPDAPTTATPAAAAASTTTASAPPAGAVAAADLWEEFDAAPTPALPPSFSPQPEAVSPAGAPATAHARATVAGDTELGGLVVVWGPHGAPGRTTVAAALASGLAGDTILIDADIEAPSLTQLLGLPEDSSALATAARLASRGRLDAETLDRILIPVSEGRRLLTGLGRPGRWRELPPAAMPEVWAHCRRAAAWTVVDVAGGQIDDAVDDFTLEPGRGAVTADLLRSADVVVIVGAGDPIGVRRLLQLMDDLDGDLRPNGRVEVVVNRVRASAAGPSPQRAVREALARFGDLEDVVVLPDDAQTADRCLMEGRSVLEAAPGSPLGRALAELVDRVDPRSGASARAGHTGRGVRLRRLTSRLRTQRRPKATSERVAAAPSAGPTGAVSSPAVGAPTPAPPPPPEEGPVAAPGTVAARSAIAAVDPQAPLARPAPDGSARRRSGRHRA</sequence>
<feature type="region of interest" description="Disordered" evidence="3">
    <location>
        <begin position="469"/>
        <end position="577"/>
    </location>
</feature>
<dbReference type="AlphaFoldDB" id="A0A1M4RVN9"/>
<keyword evidence="2" id="KW-0067">ATP-binding</keyword>
<dbReference type="InterPro" id="IPR050625">
    <property type="entry name" value="ParA/MinD_ATPase"/>
</dbReference>
<dbReference type="EMBL" id="FQTT01000001">
    <property type="protein sequence ID" value="SHE23960.1"/>
    <property type="molecule type" value="Genomic_DNA"/>
</dbReference>
<evidence type="ECO:0000256" key="3">
    <source>
        <dbReference type="SAM" id="MobiDB-lite"/>
    </source>
</evidence>
<dbReference type="SUPFAM" id="SSF52540">
    <property type="entry name" value="P-loop containing nucleoside triphosphate hydrolases"/>
    <property type="match status" value="1"/>
</dbReference>
<dbReference type="GO" id="GO:0005524">
    <property type="term" value="F:ATP binding"/>
    <property type="evidence" value="ECO:0007669"/>
    <property type="project" value="UniProtKB-KW"/>
</dbReference>
<feature type="compositionally biased region" description="Low complexity" evidence="3">
    <location>
        <begin position="516"/>
        <end position="525"/>
    </location>
</feature>
<keyword evidence="4" id="KW-0378">Hydrolase</keyword>
<dbReference type="Gene3D" id="3.40.50.300">
    <property type="entry name" value="P-loop containing nucleotide triphosphate hydrolases"/>
    <property type="match status" value="1"/>
</dbReference>
<accession>A0A1M4RVN9</accession>
<dbReference type="GO" id="GO:0016887">
    <property type="term" value="F:ATP hydrolysis activity"/>
    <property type="evidence" value="ECO:0007669"/>
    <property type="project" value="TreeGrafter"/>
</dbReference>
<dbReference type="PANTHER" id="PTHR43384">
    <property type="entry name" value="SEPTUM SITE-DETERMINING PROTEIN MIND HOMOLOG, CHLOROPLASTIC-RELATED"/>
    <property type="match status" value="1"/>
</dbReference>
<dbReference type="GO" id="GO:0009898">
    <property type="term" value="C:cytoplasmic side of plasma membrane"/>
    <property type="evidence" value="ECO:0007669"/>
    <property type="project" value="TreeGrafter"/>
</dbReference>
<keyword evidence="1" id="KW-0547">Nucleotide-binding</keyword>
<organism evidence="4 5">
    <name type="scientific">Actinomyces glycerinitolerans</name>
    <dbReference type="NCBI Taxonomy" id="1892869"/>
    <lineage>
        <taxon>Bacteria</taxon>
        <taxon>Bacillati</taxon>
        <taxon>Actinomycetota</taxon>
        <taxon>Actinomycetes</taxon>
        <taxon>Actinomycetales</taxon>
        <taxon>Actinomycetaceae</taxon>
        <taxon>Actinomyces</taxon>
    </lineage>
</organism>
<name>A0A1M4RVN9_9ACTO</name>
<evidence type="ECO:0000313" key="4">
    <source>
        <dbReference type="EMBL" id="SHE23960.1"/>
    </source>
</evidence>
<feature type="compositionally biased region" description="Low complexity" evidence="3">
    <location>
        <begin position="136"/>
        <end position="154"/>
    </location>
</feature>
<evidence type="ECO:0000256" key="2">
    <source>
        <dbReference type="ARBA" id="ARBA00022840"/>
    </source>
</evidence>
<dbReference type="GO" id="GO:0051782">
    <property type="term" value="P:negative regulation of cell division"/>
    <property type="evidence" value="ECO:0007669"/>
    <property type="project" value="TreeGrafter"/>
</dbReference>
<dbReference type="GO" id="GO:0005829">
    <property type="term" value="C:cytosol"/>
    <property type="evidence" value="ECO:0007669"/>
    <property type="project" value="TreeGrafter"/>
</dbReference>
<dbReference type="PANTHER" id="PTHR43384:SF6">
    <property type="entry name" value="SEPTUM SITE-DETERMINING PROTEIN MIND HOMOLOG, CHLOROPLASTIC"/>
    <property type="match status" value="1"/>
</dbReference>
<feature type="region of interest" description="Disordered" evidence="3">
    <location>
        <begin position="125"/>
        <end position="154"/>
    </location>
</feature>
<dbReference type="STRING" id="1892869.ACGLYG10_0158"/>
<dbReference type="InterPro" id="IPR032466">
    <property type="entry name" value="Metal_Hydrolase"/>
</dbReference>
<dbReference type="InterPro" id="IPR027417">
    <property type="entry name" value="P-loop_NTPase"/>
</dbReference>
<proteinExistence type="predicted"/>